<dbReference type="PIRSF" id="PIRSF000097">
    <property type="entry name" value="AKR"/>
    <property type="match status" value="1"/>
</dbReference>
<evidence type="ECO:0000256" key="8">
    <source>
        <dbReference type="ARBA" id="ARBA00047534"/>
    </source>
</evidence>
<evidence type="ECO:0000256" key="12">
    <source>
        <dbReference type="PIRSR" id="PIRSR000097-3"/>
    </source>
</evidence>
<dbReference type="RefSeq" id="XP_016596963.1">
    <property type="nucleotide sequence ID" value="XM_016744396.1"/>
</dbReference>
<evidence type="ECO:0000256" key="5">
    <source>
        <dbReference type="ARBA" id="ARBA00023002"/>
    </source>
</evidence>
<evidence type="ECO:0000256" key="6">
    <source>
        <dbReference type="ARBA" id="ARBA00023027"/>
    </source>
</evidence>
<dbReference type="FunFam" id="3.20.20.100:FF:000007">
    <property type="entry name" value="NAD(P)H-dependent D-xylose reductase xyl1"/>
    <property type="match status" value="1"/>
</dbReference>
<keyword evidence="4" id="KW-0119">Carbohydrate metabolism</keyword>
<dbReference type="InterPro" id="IPR020471">
    <property type="entry name" value="AKR"/>
</dbReference>
<keyword evidence="4" id="KW-0859">Xylose metabolism</keyword>
<evidence type="ECO:0000259" key="13">
    <source>
        <dbReference type="Pfam" id="PF00248"/>
    </source>
</evidence>
<feature type="site" description="Lowers pKa of active site Tyr" evidence="12">
    <location>
        <position position="82"/>
    </location>
</feature>
<name>A0A0A2JGR6_PENEN</name>
<dbReference type="PANTHER" id="PTHR11732">
    <property type="entry name" value="ALDO/KETO REDUCTASE"/>
    <property type="match status" value="1"/>
</dbReference>
<feature type="binding site" evidence="11">
    <location>
        <position position="115"/>
    </location>
    <ligand>
        <name>substrate</name>
    </ligand>
</feature>
<dbReference type="EMBL" id="JQFZ01000221">
    <property type="protein sequence ID" value="KGO54592.1"/>
    <property type="molecule type" value="Genomic_DNA"/>
</dbReference>
<keyword evidence="15" id="KW-1185">Reference proteome</keyword>
<evidence type="ECO:0000256" key="2">
    <source>
        <dbReference type="ARBA" id="ARBA00007905"/>
    </source>
</evidence>
<evidence type="ECO:0000313" key="15">
    <source>
        <dbReference type="Proteomes" id="UP000030143"/>
    </source>
</evidence>
<dbReference type="GeneID" id="27679816"/>
<evidence type="ECO:0000256" key="10">
    <source>
        <dbReference type="PIRSR" id="PIRSR000097-1"/>
    </source>
</evidence>
<dbReference type="PRINTS" id="PR00069">
    <property type="entry name" value="ALDKETRDTASE"/>
</dbReference>
<evidence type="ECO:0000256" key="9">
    <source>
        <dbReference type="ARBA" id="ARBA00049485"/>
    </source>
</evidence>
<comment type="catalytic activity">
    <reaction evidence="9">
        <text>xylitol + NAD(+) = D-xylose + NADH + H(+)</text>
        <dbReference type="Rhea" id="RHEA:27441"/>
        <dbReference type="ChEBI" id="CHEBI:15378"/>
        <dbReference type="ChEBI" id="CHEBI:17151"/>
        <dbReference type="ChEBI" id="CHEBI:53455"/>
        <dbReference type="ChEBI" id="CHEBI:57540"/>
        <dbReference type="ChEBI" id="CHEBI:57945"/>
        <dbReference type="EC" id="1.1.1.307"/>
    </reaction>
</comment>
<dbReference type="InterPro" id="IPR036812">
    <property type="entry name" value="NAD(P)_OxRdtase_dom_sf"/>
</dbReference>
<gene>
    <name evidence="14" type="ORF">PEX2_071250</name>
</gene>
<dbReference type="InterPro" id="IPR018170">
    <property type="entry name" value="Aldo/ket_reductase_CS"/>
</dbReference>
<evidence type="ECO:0000256" key="1">
    <source>
        <dbReference type="ARBA" id="ARBA00004722"/>
    </source>
</evidence>
<comment type="function">
    <text evidence="7">Catalyzes the initial reaction in the xylose utilization pathway by reducing D-xylose into xylitol. Xylose is a major component of hemicelluloses such as xylan. Most fungi utilize D-xylose via three enzymatic reactions, xylose reductase (XR), xylitol dehydrogenase (XDH), and xylulokinase, to form xylulose 5-phosphate, which enters pentose phosphate pathway.</text>
</comment>
<protein>
    <recommendedName>
        <fullName evidence="3">D-xylose reductase [NAD(P)H]</fullName>
        <ecNumber evidence="3">1.1.1.307</ecNumber>
    </recommendedName>
</protein>
<dbReference type="EC" id="1.1.1.307" evidence="3"/>
<dbReference type="Proteomes" id="UP000030143">
    <property type="component" value="Unassembled WGS sequence"/>
</dbReference>
<comment type="pathway">
    <text evidence="1">Carbohydrate metabolism; D-xylose degradation.</text>
</comment>
<feature type="active site" description="Proton donor" evidence="10">
    <location>
        <position position="53"/>
    </location>
</feature>
<dbReference type="PROSITE" id="PS00063">
    <property type="entry name" value="ALDOKETO_REDUCTASE_3"/>
    <property type="match status" value="1"/>
</dbReference>
<feature type="domain" description="NADP-dependent oxidoreductase" evidence="13">
    <location>
        <begin position="33"/>
        <end position="307"/>
    </location>
</feature>
<evidence type="ECO:0000256" key="7">
    <source>
        <dbReference type="ARBA" id="ARBA00025065"/>
    </source>
</evidence>
<keyword evidence="5" id="KW-0560">Oxidoreductase</keyword>
<comment type="catalytic activity">
    <reaction evidence="8">
        <text>xylitol + NADP(+) = D-xylose + NADPH + H(+)</text>
        <dbReference type="Rhea" id="RHEA:27445"/>
        <dbReference type="ChEBI" id="CHEBI:15378"/>
        <dbReference type="ChEBI" id="CHEBI:17151"/>
        <dbReference type="ChEBI" id="CHEBI:53455"/>
        <dbReference type="ChEBI" id="CHEBI:57783"/>
        <dbReference type="ChEBI" id="CHEBI:58349"/>
        <dbReference type="EC" id="1.1.1.307"/>
    </reaction>
</comment>
<sequence length="326" mass="36639">MNTMFSNFIQLSDGNEMPLTGYGLWDVDAAICADQVYAAIKEGYRCFDGACDYGNEMEAGLGIARAIQDGLVQRKELFIVSKLWCTFHDPEHVKTIAQRQLSDWGLEYFNLYLIHFPVALEYVDPSKSYPPGWAASSDPNVKDVTFAHIPMHKTWAAMENLVEQGLTRSIGISNFDTQLINDLFSYARISPAVLQIEHHPYLTQPRLVNYAQARGIAITAYCSFGPQSAVAAKLANVSKLDSLLDHQLIKKISSDHDKSPSQVLLRWATQRGIAVIPKSKNLERMRQNMDMQWNLEDSEIEAISDLNQGLRLNDPVLHGFNVPVFS</sequence>
<accession>A0A0A2JGR6</accession>
<dbReference type="Pfam" id="PF00248">
    <property type="entry name" value="Aldo_ket_red"/>
    <property type="match status" value="1"/>
</dbReference>
<evidence type="ECO:0000256" key="3">
    <source>
        <dbReference type="ARBA" id="ARBA00012845"/>
    </source>
</evidence>
<dbReference type="PROSITE" id="PS00062">
    <property type="entry name" value="ALDOKETO_REDUCTASE_2"/>
    <property type="match status" value="1"/>
</dbReference>
<proteinExistence type="inferred from homology"/>
<evidence type="ECO:0000256" key="4">
    <source>
        <dbReference type="ARBA" id="ARBA00022629"/>
    </source>
</evidence>
<evidence type="ECO:0000313" key="14">
    <source>
        <dbReference type="EMBL" id="KGO54592.1"/>
    </source>
</evidence>
<reference evidence="14 15" key="1">
    <citation type="journal article" date="2015" name="Mol. Plant Microbe Interact.">
        <title>Genome, transcriptome, and functional analyses of Penicillium expansum provide new insights into secondary metabolism and pathogenicity.</title>
        <authorList>
            <person name="Ballester A.R."/>
            <person name="Marcet-Houben M."/>
            <person name="Levin E."/>
            <person name="Sela N."/>
            <person name="Selma-Lazaro C."/>
            <person name="Carmona L."/>
            <person name="Wisniewski M."/>
            <person name="Droby S."/>
            <person name="Gonzalez-Candelas L."/>
            <person name="Gabaldon T."/>
        </authorList>
    </citation>
    <scope>NUCLEOTIDE SEQUENCE [LARGE SCALE GENOMIC DNA]</scope>
    <source>
        <strain evidence="14 15">MD-8</strain>
    </source>
</reference>
<organism evidence="14 15">
    <name type="scientific">Penicillium expansum</name>
    <name type="common">Blue mold rot fungus</name>
    <dbReference type="NCBI Taxonomy" id="27334"/>
    <lineage>
        <taxon>Eukaryota</taxon>
        <taxon>Fungi</taxon>
        <taxon>Dikarya</taxon>
        <taxon>Ascomycota</taxon>
        <taxon>Pezizomycotina</taxon>
        <taxon>Eurotiomycetes</taxon>
        <taxon>Eurotiomycetidae</taxon>
        <taxon>Eurotiales</taxon>
        <taxon>Aspergillaceae</taxon>
        <taxon>Penicillium</taxon>
    </lineage>
</organism>
<dbReference type="STRING" id="27334.A0A0A2JGR6"/>
<keyword evidence="6" id="KW-0520">NAD</keyword>
<dbReference type="InterPro" id="IPR023210">
    <property type="entry name" value="NADP_OxRdtase_dom"/>
</dbReference>
<dbReference type="GO" id="GO:0042732">
    <property type="term" value="P:D-xylose metabolic process"/>
    <property type="evidence" value="ECO:0007669"/>
    <property type="project" value="UniProtKB-KW"/>
</dbReference>
<evidence type="ECO:0000256" key="11">
    <source>
        <dbReference type="PIRSR" id="PIRSR000097-2"/>
    </source>
</evidence>
<dbReference type="SUPFAM" id="SSF51430">
    <property type="entry name" value="NAD(P)-linked oxidoreductase"/>
    <property type="match status" value="1"/>
</dbReference>
<comment type="caution">
    <text evidence="14">The sequence shown here is derived from an EMBL/GenBank/DDBJ whole genome shotgun (WGS) entry which is preliminary data.</text>
</comment>
<dbReference type="GO" id="GO:0016491">
    <property type="term" value="F:oxidoreductase activity"/>
    <property type="evidence" value="ECO:0007669"/>
    <property type="project" value="UniProtKB-KW"/>
</dbReference>
<dbReference type="AlphaFoldDB" id="A0A0A2JGR6"/>
<dbReference type="VEuPathDB" id="FungiDB:PEXP_101550"/>
<dbReference type="Gene3D" id="3.20.20.100">
    <property type="entry name" value="NADP-dependent oxidoreductase domain"/>
    <property type="match status" value="1"/>
</dbReference>
<comment type="similarity">
    <text evidence="2">Belongs to the aldo/keto reductase family.</text>
</comment>
<dbReference type="HOGENOM" id="CLU_023205_0_0_1"/>